<feature type="transmembrane region" description="Helical" evidence="1">
    <location>
        <begin position="638"/>
        <end position="656"/>
    </location>
</feature>
<dbReference type="Pfam" id="PF13519">
    <property type="entry name" value="VWA_2"/>
    <property type="match status" value="1"/>
</dbReference>
<reference evidence="4" key="1">
    <citation type="journal article" date="2021" name="PeerJ">
        <title>Extensive microbial diversity within the chicken gut microbiome revealed by metagenomics and culture.</title>
        <authorList>
            <person name="Gilroy R."/>
            <person name="Ravi A."/>
            <person name="Getino M."/>
            <person name="Pursley I."/>
            <person name="Horton D.L."/>
            <person name="Alikhan N.F."/>
            <person name="Baker D."/>
            <person name="Gharbi K."/>
            <person name="Hall N."/>
            <person name="Watson M."/>
            <person name="Adriaenssens E.M."/>
            <person name="Foster-Nyarko E."/>
            <person name="Jarju S."/>
            <person name="Secka A."/>
            <person name="Antonio M."/>
            <person name="Oren A."/>
            <person name="Chaudhuri R.R."/>
            <person name="La Ragione R."/>
            <person name="Hildebrand F."/>
            <person name="Pallen M.J."/>
        </authorList>
    </citation>
    <scope>NUCLEOTIDE SEQUENCE</scope>
    <source>
        <strain evidence="4">811</strain>
    </source>
</reference>
<dbReference type="Pfam" id="PF07584">
    <property type="entry name" value="BatA"/>
    <property type="match status" value="1"/>
</dbReference>
<dbReference type="Gene3D" id="3.40.50.410">
    <property type="entry name" value="von Willebrand factor, type A domain"/>
    <property type="match status" value="1"/>
</dbReference>
<comment type="caution">
    <text evidence="4">The sequence shown here is derived from an EMBL/GenBank/DDBJ whole genome shotgun (WGS) entry which is preliminary data.</text>
</comment>
<dbReference type="InterPro" id="IPR002035">
    <property type="entry name" value="VWF_A"/>
</dbReference>
<feature type="transmembrane region" description="Helical" evidence="1">
    <location>
        <begin position="55"/>
        <end position="76"/>
    </location>
</feature>
<protein>
    <submittedName>
        <fullName evidence="4">BatA and WFA domain-containing protein</fullName>
    </submittedName>
</protein>
<evidence type="ECO:0000259" key="3">
    <source>
        <dbReference type="Pfam" id="PF13519"/>
    </source>
</evidence>
<dbReference type="Proteomes" id="UP000824204">
    <property type="component" value="Unassembled WGS sequence"/>
</dbReference>
<dbReference type="InterPro" id="IPR024163">
    <property type="entry name" value="Aerotolerance_reg_N"/>
</dbReference>
<feature type="transmembrane region" description="Helical" evidence="1">
    <location>
        <begin position="6"/>
        <end position="24"/>
    </location>
</feature>
<organism evidence="4 5">
    <name type="scientific">Candidatus Borkfalkia faecipullorum</name>
    <dbReference type="NCBI Taxonomy" id="2838510"/>
    <lineage>
        <taxon>Bacteria</taxon>
        <taxon>Bacillati</taxon>
        <taxon>Bacillota</taxon>
        <taxon>Clostridia</taxon>
        <taxon>Christensenellales</taxon>
        <taxon>Christensenellaceae</taxon>
        <taxon>Candidatus Borkfalkia</taxon>
    </lineage>
</organism>
<feature type="domain" description="Aerotolerance regulator N-terminal" evidence="2">
    <location>
        <begin position="1"/>
        <end position="78"/>
    </location>
</feature>
<dbReference type="EMBL" id="DXFX01000070">
    <property type="protein sequence ID" value="HIX07863.1"/>
    <property type="molecule type" value="Genomic_DNA"/>
</dbReference>
<dbReference type="PANTHER" id="PTHR37464">
    <property type="entry name" value="BLL2463 PROTEIN"/>
    <property type="match status" value="1"/>
</dbReference>
<dbReference type="AlphaFoldDB" id="A0A9D1V8I2"/>
<evidence type="ECO:0000259" key="2">
    <source>
        <dbReference type="Pfam" id="PF07584"/>
    </source>
</evidence>
<sequence length="662" mass="73939">MTFLIPLGLLAFLSVAALIIIYIIKANYQQQHISSTYVWALSLKLKKKRLPVSKLRNILLIVCQVLFLAACSFAVAQPSLITRAAVTEREVIAVIDSSASMRAGLDGETRFSRAVEQVSQLSEEVFGQGGYVSIFVAGPEPTVLAERVTNSSAQLVRDKLSGLLTSDECSYGTSDVNAAMRLCENVIRENANAELYLYTDTQYSYIPSKVKVVDVAEDGEWNAGILNAYTVVEDNYYSLFVEVASYGRDGNVSLRAQVHDVNAEEQEGDTSRTVELSAQVPCRQDKTVTVIFRSGNLKPEDYELNDENIFFVAIEQGDRFYSYSDINIVLDGGDSFTQDDSFSIYDGKKEVLKVQYSSPTPNNFVNGILGAMANYYRTEKNVWDVQITEVHSDPATEGFDLYIFEHAMPDVMPTDGIVILWDLDKAPEGSGLTLGDVVDVSASGTQLYLTQERDDPLLENVSADKIYVTRYTTFLNYDPAMYEVLLSCDRQPMLLAQNSGNRKVLVLPFSVHYSNFAMRFKDISALFYNLFEQWIPCTVVGNAFSVYEDVTLNARGQQLTVSNTYTGESEVVLNEFPATLRLDVPGTYSLVQTTDFGEQIEQRIYAKIPSAESNIFAQADSFRNPFLVESLGNEYKSLIFYIAIALCALAFVEWILHSREYL</sequence>
<accession>A0A9D1V8I2</accession>
<reference evidence="4" key="2">
    <citation type="submission" date="2021-04" db="EMBL/GenBank/DDBJ databases">
        <authorList>
            <person name="Gilroy R."/>
        </authorList>
    </citation>
    <scope>NUCLEOTIDE SEQUENCE</scope>
    <source>
        <strain evidence="4">811</strain>
    </source>
</reference>
<keyword evidence="1" id="KW-0472">Membrane</keyword>
<dbReference type="InterPro" id="IPR036465">
    <property type="entry name" value="vWFA_dom_sf"/>
</dbReference>
<name>A0A9D1V8I2_9FIRM</name>
<evidence type="ECO:0000256" key="1">
    <source>
        <dbReference type="SAM" id="Phobius"/>
    </source>
</evidence>
<feature type="domain" description="VWFA" evidence="3">
    <location>
        <begin position="91"/>
        <end position="201"/>
    </location>
</feature>
<evidence type="ECO:0000313" key="4">
    <source>
        <dbReference type="EMBL" id="HIX07863.1"/>
    </source>
</evidence>
<keyword evidence="1" id="KW-1133">Transmembrane helix</keyword>
<dbReference type="SUPFAM" id="SSF53300">
    <property type="entry name" value="vWA-like"/>
    <property type="match status" value="1"/>
</dbReference>
<evidence type="ECO:0000313" key="5">
    <source>
        <dbReference type="Proteomes" id="UP000824204"/>
    </source>
</evidence>
<keyword evidence="1" id="KW-0812">Transmembrane</keyword>
<proteinExistence type="predicted"/>
<gene>
    <name evidence="4" type="ORF">H9741_05300</name>
</gene>
<dbReference type="PANTHER" id="PTHR37464:SF1">
    <property type="entry name" value="BLL2463 PROTEIN"/>
    <property type="match status" value="1"/>
</dbReference>